<dbReference type="InterPro" id="IPR036650">
    <property type="entry name" value="CAT_RNA-bd_dom_sf"/>
</dbReference>
<evidence type="ECO:0000313" key="4">
    <source>
        <dbReference type="Proteomes" id="UP000823933"/>
    </source>
</evidence>
<dbReference type="InterPro" id="IPR036634">
    <property type="entry name" value="PRD_sf"/>
</dbReference>
<gene>
    <name evidence="3" type="ORF">H9890_03665</name>
</gene>
<proteinExistence type="predicted"/>
<dbReference type="Gene3D" id="1.10.1790.10">
    <property type="entry name" value="PRD domain"/>
    <property type="match status" value="2"/>
</dbReference>
<accession>A0A9D1Q811</accession>
<dbReference type="Gene3D" id="2.30.24.10">
    <property type="entry name" value="CAT RNA-binding domain"/>
    <property type="match status" value="1"/>
</dbReference>
<evidence type="ECO:0000259" key="2">
    <source>
        <dbReference type="PROSITE" id="PS51372"/>
    </source>
</evidence>
<reference evidence="3" key="1">
    <citation type="journal article" date="2021" name="PeerJ">
        <title>Extensive microbial diversity within the chicken gut microbiome revealed by metagenomics and culture.</title>
        <authorList>
            <person name="Gilroy R."/>
            <person name="Ravi A."/>
            <person name="Getino M."/>
            <person name="Pursley I."/>
            <person name="Horton D.L."/>
            <person name="Alikhan N.F."/>
            <person name="Baker D."/>
            <person name="Gharbi K."/>
            <person name="Hall N."/>
            <person name="Watson M."/>
            <person name="Adriaenssens E.M."/>
            <person name="Foster-Nyarko E."/>
            <person name="Jarju S."/>
            <person name="Secka A."/>
            <person name="Antonio M."/>
            <person name="Oren A."/>
            <person name="Chaudhuri R.R."/>
            <person name="La Ragione R."/>
            <person name="Hildebrand F."/>
            <person name="Pallen M.J."/>
        </authorList>
    </citation>
    <scope>NUCLEOTIDE SEQUENCE</scope>
    <source>
        <strain evidence="3">ChiHcolR34-3080</strain>
    </source>
</reference>
<dbReference type="PROSITE" id="PS51372">
    <property type="entry name" value="PRD_2"/>
    <property type="match status" value="2"/>
</dbReference>
<feature type="domain" description="PRD" evidence="2">
    <location>
        <begin position="61"/>
        <end position="166"/>
    </location>
</feature>
<protein>
    <submittedName>
        <fullName evidence="3">PRD domain-containing protein</fullName>
    </submittedName>
</protein>
<organism evidence="3 4">
    <name type="scientific">Candidatus Faecalibacterium intestinigallinarum</name>
    <dbReference type="NCBI Taxonomy" id="2838581"/>
    <lineage>
        <taxon>Bacteria</taxon>
        <taxon>Bacillati</taxon>
        <taxon>Bacillota</taxon>
        <taxon>Clostridia</taxon>
        <taxon>Eubacteriales</taxon>
        <taxon>Oscillospiraceae</taxon>
        <taxon>Faecalibacterium</taxon>
    </lineage>
</organism>
<evidence type="ECO:0000256" key="1">
    <source>
        <dbReference type="ARBA" id="ARBA00022737"/>
    </source>
</evidence>
<dbReference type="InterPro" id="IPR050661">
    <property type="entry name" value="BglG_antiterminators"/>
</dbReference>
<name>A0A9D1Q811_9FIRM</name>
<dbReference type="Proteomes" id="UP000823933">
    <property type="component" value="Unassembled WGS sequence"/>
</dbReference>
<dbReference type="SUPFAM" id="SSF50151">
    <property type="entry name" value="SacY-like RNA-binding domain"/>
    <property type="match status" value="1"/>
</dbReference>
<reference evidence="3" key="2">
    <citation type="submission" date="2021-04" db="EMBL/GenBank/DDBJ databases">
        <authorList>
            <person name="Gilroy R."/>
        </authorList>
    </citation>
    <scope>NUCLEOTIDE SEQUENCE</scope>
    <source>
        <strain evidence="3">ChiHcolR34-3080</strain>
    </source>
</reference>
<dbReference type="GO" id="GO:0003723">
    <property type="term" value="F:RNA binding"/>
    <property type="evidence" value="ECO:0007669"/>
    <property type="project" value="InterPro"/>
</dbReference>
<dbReference type="EMBL" id="DXHQ01000041">
    <property type="protein sequence ID" value="HIW08485.1"/>
    <property type="molecule type" value="Genomic_DNA"/>
</dbReference>
<dbReference type="GO" id="GO:0006355">
    <property type="term" value="P:regulation of DNA-templated transcription"/>
    <property type="evidence" value="ECO:0007669"/>
    <property type="project" value="InterPro"/>
</dbReference>
<dbReference type="AlphaFoldDB" id="A0A9D1Q811"/>
<dbReference type="Pfam" id="PF03123">
    <property type="entry name" value="CAT_RBD"/>
    <property type="match status" value="1"/>
</dbReference>
<dbReference type="InterPro" id="IPR004341">
    <property type="entry name" value="CAT_RNA-bd_dom"/>
</dbReference>
<dbReference type="SUPFAM" id="SSF63520">
    <property type="entry name" value="PTS-regulatory domain, PRD"/>
    <property type="match status" value="2"/>
</dbReference>
<dbReference type="Pfam" id="PF00874">
    <property type="entry name" value="PRD"/>
    <property type="match status" value="2"/>
</dbReference>
<dbReference type="PANTHER" id="PTHR30185:SF15">
    <property type="entry name" value="CRYPTIC BETA-GLUCOSIDE BGL OPERON ANTITERMINATOR"/>
    <property type="match status" value="1"/>
</dbReference>
<comment type="caution">
    <text evidence="3">The sequence shown here is derived from an EMBL/GenBank/DDBJ whole genome shotgun (WGS) entry which is preliminary data.</text>
</comment>
<keyword evidence="1" id="KW-0677">Repeat</keyword>
<sequence>MQIVKKINNNVALALDGRGNELVVFGKGVGFPAMPYELDDLDRVQRTFYNVSKRYIDLLPDLPEALMLAADDIVEDAQDELDCELNPNLPFILADHLNFAIQRIRQGVPLQSPLCYDVKHLYPREYQIAARGVRQLCETAGVQLPESETVSVALHLINAEGKAGDMHSTMANVELIARLTEMVEEYFHIRIDPDSFNYSRLAMHMRYLVQRMSEGSPMPEDPATRELFRSVKMEYPEDYDCTRRIADWLAANRGWHCNSEEQLYLVMHIHRVRVSAQGGQDGD</sequence>
<dbReference type="InterPro" id="IPR011608">
    <property type="entry name" value="PRD"/>
</dbReference>
<evidence type="ECO:0000313" key="3">
    <source>
        <dbReference type="EMBL" id="HIW08485.1"/>
    </source>
</evidence>
<feature type="domain" description="PRD" evidence="2">
    <location>
        <begin position="167"/>
        <end position="279"/>
    </location>
</feature>
<dbReference type="SMART" id="SM01061">
    <property type="entry name" value="CAT_RBD"/>
    <property type="match status" value="1"/>
</dbReference>
<dbReference type="PANTHER" id="PTHR30185">
    <property type="entry name" value="CRYPTIC BETA-GLUCOSIDE BGL OPERON ANTITERMINATOR"/>
    <property type="match status" value="1"/>
</dbReference>